<reference evidence="3" key="1">
    <citation type="submission" date="2016-05" db="EMBL/GenBank/DDBJ databases">
        <title>Comparative genomics of biotechnologically important yeasts.</title>
        <authorList>
            <consortium name="DOE Joint Genome Institute"/>
            <person name="Riley R."/>
            <person name="Haridas S."/>
            <person name="Wolfe K.H."/>
            <person name="Lopes M.R."/>
            <person name="Hittinger C.T."/>
            <person name="Goker M."/>
            <person name="Salamov A."/>
            <person name="Wisecaver J."/>
            <person name="Long T.M."/>
            <person name="Aerts A.L."/>
            <person name="Barry K."/>
            <person name="Choi C."/>
            <person name="Clum A."/>
            <person name="Coughlan A.Y."/>
            <person name="Deshpande S."/>
            <person name="Douglass A.P."/>
            <person name="Hanson S.J."/>
            <person name="Klenk H.-P."/>
            <person name="Labutti K."/>
            <person name="Lapidus A."/>
            <person name="Lindquist E."/>
            <person name="Lipzen A."/>
            <person name="Meier-Kolthoff J.P."/>
            <person name="Ohm R.A."/>
            <person name="Otillar R.P."/>
            <person name="Pangilinan J."/>
            <person name="Peng Y."/>
            <person name="Rokas A."/>
            <person name="Rosa C.A."/>
            <person name="Scheuner C."/>
            <person name="Sibirny A.A."/>
            <person name="Slot J.C."/>
            <person name="Stielow J.B."/>
            <person name="Sun H."/>
            <person name="Kurtzman C.P."/>
            <person name="Blackwell M."/>
            <person name="Grigoriev I.V."/>
            <person name="Jeffries T.W."/>
        </authorList>
    </citation>
    <scope>NUCLEOTIDE SEQUENCE [LARGE SCALE GENOMIC DNA]</scope>
    <source>
        <strain evidence="3">NRRL Y-2460</strain>
    </source>
</reference>
<keyword evidence="3" id="KW-1185">Reference proteome</keyword>
<organism evidence="2 3">
    <name type="scientific">Pachysolen tannophilus NRRL Y-2460</name>
    <dbReference type="NCBI Taxonomy" id="669874"/>
    <lineage>
        <taxon>Eukaryota</taxon>
        <taxon>Fungi</taxon>
        <taxon>Dikarya</taxon>
        <taxon>Ascomycota</taxon>
        <taxon>Saccharomycotina</taxon>
        <taxon>Pichiomycetes</taxon>
        <taxon>Pachysolenaceae</taxon>
        <taxon>Pachysolen</taxon>
    </lineage>
</organism>
<dbReference type="OrthoDB" id="4096434at2759"/>
<evidence type="ECO:0000313" key="3">
    <source>
        <dbReference type="Proteomes" id="UP000094236"/>
    </source>
</evidence>
<protein>
    <submittedName>
        <fullName evidence="2">Uncharacterized protein</fullName>
    </submittedName>
</protein>
<evidence type="ECO:0000256" key="1">
    <source>
        <dbReference type="SAM" id="MobiDB-lite"/>
    </source>
</evidence>
<accession>A0A1E4TWT3</accession>
<dbReference type="Proteomes" id="UP000094236">
    <property type="component" value="Unassembled WGS sequence"/>
</dbReference>
<feature type="compositionally biased region" description="Low complexity" evidence="1">
    <location>
        <begin position="8"/>
        <end position="18"/>
    </location>
</feature>
<proteinExistence type="predicted"/>
<evidence type="ECO:0000313" key="2">
    <source>
        <dbReference type="EMBL" id="ODV96187.1"/>
    </source>
</evidence>
<feature type="region of interest" description="Disordered" evidence="1">
    <location>
        <begin position="1"/>
        <end position="22"/>
    </location>
</feature>
<sequence length="143" mass="16807">MSDTNGQNNNSNFFNPSSNRRHSDSRLSLAELTSFLKLGDDLKETATREKNILTVLKDELGFELGLKTWIRDTSLAKRVQLIENLTEIVENRYHYGYDKKIIEVIVRRASYYTMQGRLRRERRIEQKGKMNLSLVNKVRKNKK</sequence>
<dbReference type="AlphaFoldDB" id="A0A1E4TWT3"/>
<dbReference type="EMBL" id="KV454013">
    <property type="protein sequence ID" value="ODV96187.1"/>
    <property type="molecule type" value="Genomic_DNA"/>
</dbReference>
<gene>
    <name evidence="2" type="ORF">PACTADRAFT_33366</name>
</gene>
<name>A0A1E4TWT3_PACTA</name>